<dbReference type="WBParaSite" id="GPUH_0001822801-mRNA-1">
    <property type="protein sequence ID" value="GPUH_0001822801-mRNA-1"/>
    <property type="gene ID" value="GPUH_0001822801"/>
</dbReference>
<reference evidence="2" key="1">
    <citation type="submission" date="2016-06" db="UniProtKB">
        <authorList>
            <consortium name="WormBaseParasite"/>
        </authorList>
    </citation>
    <scope>IDENTIFICATION</scope>
</reference>
<organism evidence="2">
    <name type="scientific">Gongylonema pulchrum</name>
    <dbReference type="NCBI Taxonomy" id="637853"/>
    <lineage>
        <taxon>Eukaryota</taxon>
        <taxon>Metazoa</taxon>
        <taxon>Ecdysozoa</taxon>
        <taxon>Nematoda</taxon>
        <taxon>Chromadorea</taxon>
        <taxon>Rhabditida</taxon>
        <taxon>Spirurina</taxon>
        <taxon>Spiruromorpha</taxon>
        <taxon>Spiruroidea</taxon>
        <taxon>Gongylonematidae</taxon>
        <taxon>Gongylonema</taxon>
    </lineage>
</organism>
<accession>A0A183EB62</accession>
<evidence type="ECO:0000313" key="2">
    <source>
        <dbReference type="WBParaSite" id="GPUH_0001822801-mRNA-1"/>
    </source>
</evidence>
<sequence length="203" mass="22888">LDAYHKHYNLIQKMDDWWEIREALQYAYQQTENVGILEKEPNRKNFLMSPAIFNAWYQPNLNSITFPYAAFNPPSYGYGYPKAYNYAGQGSTAGHELTHGFDDEGNIYEINKNKIQSVQFNGIGKLNPCYWDRCGWLDSKSASGFVEMAQCVVSQYSEQCCPLKSGNVRCASGERTQGENIADIGGPSNFNTCFCFVSTSASI</sequence>
<dbReference type="InterPro" id="IPR000718">
    <property type="entry name" value="Peptidase_M13"/>
</dbReference>
<dbReference type="GO" id="GO:0004222">
    <property type="term" value="F:metalloendopeptidase activity"/>
    <property type="evidence" value="ECO:0007669"/>
    <property type="project" value="InterPro"/>
</dbReference>
<feature type="domain" description="Peptidase M13 C-terminal" evidence="1">
    <location>
        <begin position="54"/>
        <end position="186"/>
    </location>
</feature>
<protein>
    <submittedName>
        <fullName evidence="2">Peptidase_M13 domain-containing protein</fullName>
    </submittedName>
</protein>
<dbReference type="PROSITE" id="PS51885">
    <property type="entry name" value="NEPRILYSIN"/>
    <property type="match status" value="1"/>
</dbReference>
<dbReference type="GO" id="GO:0016485">
    <property type="term" value="P:protein processing"/>
    <property type="evidence" value="ECO:0007669"/>
    <property type="project" value="TreeGrafter"/>
</dbReference>
<dbReference type="InterPro" id="IPR042089">
    <property type="entry name" value="Peptidase_M13_dom_2"/>
</dbReference>
<name>A0A183EB62_9BILA</name>
<proteinExistence type="predicted"/>
<dbReference type="Pfam" id="PF01431">
    <property type="entry name" value="Peptidase_M13"/>
    <property type="match status" value="1"/>
</dbReference>
<dbReference type="AlphaFoldDB" id="A0A183EB62"/>
<dbReference type="PRINTS" id="PR00786">
    <property type="entry name" value="NEPRILYSIN"/>
</dbReference>
<dbReference type="Gene3D" id="3.40.390.10">
    <property type="entry name" value="Collagenase (Catalytic Domain)"/>
    <property type="match status" value="1"/>
</dbReference>
<dbReference type="PANTHER" id="PTHR11733">
    <property type="entry name" value="ZINC METALLOPROTEASE FAMILY M13 NEPRILYSIN-RELATED"/>
    <property type="match status" value="1"/>
</dbReference>
<dbReference type="InterPro" id="IPR018497">
    <property type="entry name" value="Peptidase_M13_C"/>
</dbReference>
<dbReference type="SUPFAM" id="SSF55486">
    <property type="entry name" value="Metalloproteases ('zincins'), catalytic domain"/>
    <property type="match status" value="1"/>
</dbReference>
<dbReference type="GO" id="GO:0005886">
    <property type="term" value="C:plasma membrane"/>
    <property type="evidence" value="ECO:0007669"/>
    <property type="project" value="TreeGrafter"/>
</dbReference>
<dbReference type="Gene3D" id="1.10.1380.10">
    <property type="entry name" value="Neutral endopeptidase , domain2"/>
    <property type="match status" value="1"/>
</dbReference>
<dbReference type="PANTHER" id="PTHR11733:SF188">
    <property type="entry name" value="NEPRILYSIN"/>
    <property type="match status" value="1"/>
</dbReference>
<evidence type="ECO:0000259" key="1">
    <source>
        <dbReference type="Pfam" id="PF01431"/>
    </source>
</evidence>
<dbReference type="InterPro" id="IPR024079">
    <property type="entry name" value="MetalloPept_cat_dom_sf"/>
</dbReference>